<reference evidence="5" key="1">
    <citation type="submission" date="2017-09" db="EMBL/GenBank/DDBJ databases">
        <title>The Reconstruction of 2,631 Draft Metagenome-Assembled Genomes from the Global Oceans.</title>
        <authorList>
            <person name="Tully B.J."/>
            <person name="Graham E.D."/>
            <person name="Heidelberg J.F."/>
        </authorList>
    </citation>
    <scope>NUCLEOTIDE SEQUENCE [LARGE SCALE GENOMIC DNA]</scope>
</reference>
<evidence type="ECO:0000313" key="5">
    <source>
        <dbReference type="Proteomes" id="UP000226592"/>
    </source>
</evidence>
<evidence type="ECO:0000313" key="4">
    <source>
        <dbReference type="EMBL" id="MAG21758.1"/>
    </source>
</evidence>
<sequence length="371" mass="40937">MDKVLVTGGAGFIGSFIVDELVEKGYEVRILDNLDKQVHPTGQTPAWLNEKAEFMKGDVRNKEDVAKAMEGIDVLFHEAAAVGVGQSMYEIDYYVDVNTRGTGNVLEYLANEEHSVKKMMVAASMSEYGEGLYKCPDCGLVEPPLREEEQMAKQEWEPKCPNCGKELKAVPTPETKNLNCNSIYALTKKDQEEMVLMIGKAYGIKAVALRYFNVFGPRQSLSNPYTGVAAIFMSRIKNNHAPIVYEDGMQTRDFISVHDIAKANVLAMESNAANGEVFNVGSGNPISIKGVGETVAKLCGSDLMPEVTNKFRKGDVRHCYADISKIKNKLGFGPSLSFEDGMSEIIEWSNTVKAEDKFEQATSELKKKGLI</sequence>
<gene>
    <name evidence="4" type="ORF">CL943_00435</name>
</gene>
<feature type="domain" description="NAD-dependent epimerase/dehydratase" evidence="2">
    <location>
        <begin position="4"/>
        <end position="132"/>
    </location>
</feature>
<organism evidence="4 5">
    <name type="scientific">Candidatus Iainarchaeum sp</name>
    <dbReference type="NCBI Taxonomy" id="3101447"/>
    <lineage>
        <taxon>Archaea</taxon>
        <taxon>Candidatus Iainarchaeota</taxon>
        <taxon>Candidatus Iainarchaeia</taxon>
        <taxon>Candidatus Iainarchaeales</taxon>
        <taxon>Candidatus Iainarchaeaceae</taxon>
        <taxon>Candidatus Iainarchaeum</taxon>
    </lineage>
</organism>
<dbReference type="PANTHER" id="PTHR43000">
    <property type="entry name" value="DTDP-D-GLUCOSE 4,6-DEHYDRATASE-RELATED"/>
    <property type="match status" value="1"/>
</dbReference>
<dbReference type="SUPFAM" id="SSF51735">
    <property type="entry name" value="NAD(P)-binding Rossmann-fold domains"/>
    <property type="match status" value="1"/>
</dbReference>
<feature type="domain" description="NAD(P)-binding" evidence="3">
    <location>
        <begin position="167"/>
        <end position="344"/>
    </location>
</feature>
<accession>A0A2D6M006</accession>
<evidence type="ECO:0000256" key="1">
    <source>
        <dbReference type="ARBA" id="ARBA00007637"/>
    </source>
</evidence>
<comment type="caution">
    <text evidence="4">The sequence shown here is derived from an EMBL/GenBank/DDBJ whole genome shotgun (WGS) entry which is preliminary data.</text>
</comment>
<dbReference type="Gene3D" id="3.40.50.720">
    <property type="entry name" value="NAD(P)-binding Rossmann-like Domain"/>
    <property type="match status" value="1"/>
</dbReference>
<dbReference type="Pfam" id="PF01370">
    <property type="entry name" value="Epimerase"/>
    <property type="match status" value="1"/>
</dbReference>
<name>A0A2D6M006_9ARCH</name>
<dbReference type="Proteomes" id="UP000226592">
    <property type="component" value="Unassembled WGS sequence"/>
</dbReference>
<evidence type="ECO:0000259" key="2">
    <source>
        <dbReference type="Pfam" id="PF01370"/>
    </source>
</evidence>
<dbReference type="AlphaFoldDB" id="A0A2D6M006"/>
<dbReference type="EMBL" id="NZBU01000002">
    <property type="protein sequence ID" value="MAG21758.1"/>
    <property type="molecule type" value="Genomic_DNA"/>
</dbReference>
<comment type="similarity">
    <text evidence="1">Belongs to the NAD(P)-dependent epimerase/dehydratase family.</text>
</comment>
<evidence type="ECO:0000259" key="3">
    <source>
        <dbReference type="Pfam" id="PF16363"/>
    </source>
</evidence>
<dbReference type="InterPro" id="IPR036291">
    <property type="entry name" value="NAD(P)-bd_dom_sf"/>
</dbReference>
<dbReference type="InterPro" id="IPR001509">
    <property type="entry name" value="Epimerase_deHydtase"/>
</dbReference>
<protein>
    <submittedName>
        <fullName evidence="4">Nucleoside-diphosphate sugar epimerase</fullName>
    </submittedName>
</protein>
<proteinExistence type="inferred from homology"/>
<dbReference type="Pfam" id="PF16363">
    <property type="entry name" value="GDP_Man_Dehyd"/>
    <property type="match status" value="1"/>
</dbReference>
<dbReference type="InterPro" id="IPR016040">
    <property type="entry name" value="NAD(P)-bd_dom"/>
</dbReference>
<dbReference type="PRINTS" id="PR01713">
    <property type="entry name" value="NUCEPIMERASE"/>
</dbReference>